<feature type="region of interest" description="Disordered" evidence="1">
    <location>
        <begin position="1"/>
        <end position="80"/>
    </location>
</feature>
<evidence type="ECO:0000313" key="3">
    <source>
        <dbReference type="Proteomes" id="UP000015105"/>
    </source>
</evidence>
<dbReference type="AlphaFoldDB" id="A0A453S7L5"/>
<evidence type="ECO:0000256" key="1">
    <source>
        <dbReference type="SAM" id="MobiDB-lite"/>
    </source>
</evidence>
<reference evidence="2" key="5">
    <citation type="journal article" date="2021" name="G3 (Bethesda)">
        <title>Aegilops tauschii genome assembly Aet v5.0 features greater sequence contiguity and improved annotation.</title>
        <authorList>
            <person name="Wang L."/>
            <person name="Zhu T."/>
            <person name="Rodriguez J.C."/>
            <person name="Deal K.R."/>
            <person name="Dubcovsky J."/>
            <person name="McGuire P.E."/>
            <person name="Lux T."/>
            <person name="Spannagl M."/>
            <person name="Mayer K.F.X."/>
            <person name="Baldrich P."/>
            <person name="Meyers B.C."/>
            <person name="Huo N."/>
            <person name="Gu Y.Q."/>
            <person name="Zhou H."/>
            <person name="Devos K.M."/>
            <person name="Bennetzen J.L."/>
            <person name="Unver T."/>
            <person name="Budak H."/>
            <person name="Gulick P.J."/>
            <person name="Galiba G."/>
            <person name="Kalapos B."/>
            <person name="Nelson D.R."/>
            <person name="Li P."/>
            <person name="You F.M."/>
            <person name="Luo M.C."/>
            <person name="Dvorak J."/>
        </authorList>
    </citation>
    <scope>NUCLEOTIDE SEQUENCE [LARGE SCALE GENOMIC DNA]</scope>
    <source>
        <strain evidence="2">cv. AL8/78</strain>
    </source>
</reference>
<evidence type="ECO:0000313" key="2">
    <source>
        <dbReference type="EnsemblPlants" id="AET7Gv20840800.1"/>
    </source>
</evidence>
<reference evidence="3" key="2">
    <citation type="journal article" date="2017" name="Nat. Plants">
        <title>The Aegilops tauschii genome reveals multiple impacts of transposons.</title>
        <authorList>
            <person name="Zhao G."/>
            <person name="Zou C."/>
            <person name="Li K."/>
            <person name="Wang K."/>
            <person name="Li T."/>
            <person name="Gao L."/>
            <person name="Zhang X."/>
            <person name="Wang H."/>
            <person name="Yang Z."/>
            <person name="Liu X."/>
            <person name="Jiang W."/>
            <person name="Mao L."/>
            <person name="Kong X."/>
            <person name="Jiao Y."/>
            <person name="Jia J."/>
        </authorList>
    </citation>
    <scope>NUCLEOTIDE SEQUENCE [LARGE SCALE GENOMIC DNA]</scope>
    <source>
        <strain evidence="3">cv. AL8/78</strain>
    </source>
</reference>
<dbReference type="EnsemblPlants" id="AET7Gv20840800.1">
    <property type="protein sequence ID" value="AET7Gv20840800.1"/>
    <property type="gene ID" value="AET7Gv20840800"/>
</dbReference>
<name>A0A453S7L5_AEGTS</name>
<keyword evidence="3" id="KW-1185">Reference proteome</keyword>
<protein>
    <submittedName>
        <fullName evidence="2">Uncharacterized protein</fullName>
    </submittedName>
</protein>
<dbReference type="Proteomes" id="UP000015105">
    <property type="component" value="Chromosome 7D"/>
</dbReference>
<organism evidence="2 3">
    <name type="scientific">Aegilops tauschii subsp. strangulata</name>
    <name type="common">Goatgrass</name>
    <dbReference type="NCBI Taxonomy" id="200361"/>
    <lineage>
        <taxon>Eukaryota</taxon>
        <taxon>Viridiplantae</taxon>
        <taxon>Streptophyta</taxon>
        <taxon>Embryophyta</taxon>
        <taxon>Tracheophyta</taxon>
        <taxon>Spermatophyta</taxon>
        <taxon>Magnoliopsida</taxon>
        <taxon>Liliopsida</taxon>
        <taxon>Poales</taxon>
        <taxon>Poaceae</taxon>
        <taxon>BOP clade</taxon>
        <taxon>Pooideae</taxon>
        <taxon>Triticodae</taxon>
        <taxon>Triticeae</taxon>
        <taxon>Triticinae</taxon>
        <taxon>Aegilops</taxon>
    </lineage>
</organism>
<feature type="compositionally biased region" description="Basic and acidic residues" evidence="1">
    <location>
        <begin position="1"/>
        <end position="79"/>
    </location>
</feature>
<accession>A0A453S7L5</accession>
<reference evidence="3" key="1">
    <citation type="journal article" date="2014" name="Science">
        <title>Ancient hybridizations among the ancestral genomes of bread wheat.</title>
        <authorList>
            <consortium name="International Wheat Genome Sequencing Consortium,"/>
            <person name="Marcussen T."/>
            <person name="Sandve S.R."/>
            <person name="Heier L."/>
            <person name="Spannagl M."/>
            <person name="Pfeifer M."/>
            <person name="Jakobsen K.S."/>
            <person name="Wulff B.B."/>
            <person name="Steuernagel B."/>
            <person name="Mayer K.F."/>
            <person name="Olsen O.A."/>
        </authorList>
    </citation>
    <scope>NUCLEOTIDE SEQUENCE [LARGE SCALE GENOMIC DNA]</scope>
    <source>
        <strain evidence="3">cv. AL8/78</strain>
    </source>
</reference>
<proteinExistence type="predicted"/>
<reference evidence="2" key="4">
    <citation type="submission" date="2019-03" db="UniProtKB">
        <authorList>
            <consortium name="EnsemblPlants"/>
        </authorList>
    </citation>
    <scope>IDENTIFICATION</scope>
</reference>
<sequence>MEEHVPDSVKPRPDLARKRPRGGERVGGEDGKEQRCTFKRHGEVATARQHDPRKLLEHEQVTDVRQDHTHQNRPEEATKGRYLATAVLSGHVGFRTDNLTRWREGGM</sequence>
<reference evidence="2" key="3">
    <citation type="journal article" date="2017" name="Nature">
        <title>Genome sequence of the progenitor of the wheat D genome Aegilops tauschii.</title>
        <authorList>
            <person name="Luo M.C."/>
            <person name="Gu Y.Q."/>
            <person name="Puiu D."/>
            <person name="Wang H."/>
            <person name="Twardziok S.O."/>
            <person name="Deal K.R."/>
            <person name="Huo N."/>
            <person name="Zhu T."/>
            <person name="Wang L."/>
            <person name="Wang Y."/>
            <person name="McGuire P.E."/>
            <person name="Liu S."/>
            <person name="Long H."/>
            <person name="Ramasamy R.K."/>
            <person name="Rodriguez J.C."/>
            <person name="Van S.L."/>
            <person name="Yuan L."/>
            <person name="Wang Z."/>
            <person name="Xia Z."/>
            <person name="Xiao L."/>
            <person name="Anderson O.D."/>
            <person name="Ouyang S."/>
            <person name="Liang Y."/>
            <person name="Zimin A.V."/>
            <person name="Pertea G."/>
            <person name="Qi P."/>
            <person name="Bennetzen J.L."/>
            <person name="Dai X."/>
            <person name="Dawson M.W."/>
            <person name="Muller H.G."/>
            <person name="Kugler K."/>
            <person name="Rivarola-Duarte L."/>
            <person name="Spannagl M."/>
            <person name="Mayer K.F.X."/>
            <person name="Lu F.H."/>
            <person name="Bevan M.W."/>
            <person name="Leroy P."/>
            <person name="Li P."/>
            <person name="You F.M."/>
            <person name="Sun Q."/>
            <person name="Liu Z."/>
            <person name="Lyons E."/>
            <person name="Wicker T."/>
            <person name="Salzberg S.L."/>
            <person name="Devos K.M."/>
            <person name="Dvorak J."/>
        </authorList>
    </citation>
    <scope>NUCLEOTIDE SEQUENCE [LARGE SCALE GENOMIC DNA]</scope>
    <source>
        <strain evidence="2">cv. AL8/78</strain>
    </source>
</reference>
<dbReference type="Gramene" id="AET7Gv20840800.1">
    <property type="protein sequence ID" value="AET7Gv20840800.1"/>
    <property type="gene ID" value="AET7Gv20840800"/>
</dbReference>